<dbReference type="RefSeq" id="WP_317979881.1">
    <property type="nucleotide sequence ID" value="NZ_BTCL01000006.1"/>
</dbReference>
<name>A0ABQ6NLP6_9BACL</name>
<organism evidence="2 3">
    <name type="scientific">Paenibacillus glycanilyticus</name>
    <dbReference type="NCBI Taxonomy" id="126569"/>
    <lineage>
        <taxon>Bacteria</taxon>
        <taxon>Bacillati</taxon>
        <taxon>Bacillota</taxon>
        <taxon>Bacilli</taxon>
        <taxon>Bacillales</taxon>
        <taxon>Paenibacillaceae</taxon>
        <taxon>Paenibacillus</taxon>
    </lineage>
</organism>
<protein>
    <submittedName>
        <fullName evidence="2">Membrane protein</fullName>
    </submittedName>
</protein>
<dbReference type="EMBL" id="BTCL01000006">
    <property type="protein sequence ID" value="GMK45045.1"/>
    <property type="molecule type" value="Genomic_DNA"/>
</dbReference>
<feature type="transmembrane region" description="Helical" evidence="1">
    <location>
        <begin position="154"/>
        <end position="174"/>
    </location>
</feature>
<accession>A0ABQ6NLP6</accession>
<feature type="transmembrane region" description="Helical" evidence="1">
    <location>
        <begin position="411"/>
        <end position="431"/>
    </location>
</feature>
<feature type="transmembrane region" description="Helical" evidence="1">
    <location>
        <begin position="101"/>
        <end position="122"/>
    </location>
</feature>
<feature type="transmembrane region" description="Helical" evidence="1">
    <location>
        <begin position="186"/>
        <end position="212"/>
    </location>
</feature>
<feature type="transmembrane region" description="Helical" evidence="1">
    <location>
        <begin position="443"/>
        <end position="465"/>
    </location>
</feature>
<feature type="transmembrane region" description="Helical" evidence="1">
    <location>
        <begin position="224"/>
        <end position="247"/>
    </location>
</feature>
<feature type="transmembrane region" description="Helical" evidence="1">
    <location>
        <begin position="76"/>
        <end position="94"/>
    </location>
</feature>
<evidence type="ECO:0000313" key="3">
    <source>
        <dbReference type="Proteomes" id="UP001285921"/>
    </source>
</evidence>
<feature type="transmembrane region" description="Helical" evidence="1">
    <location>
        <begin position="381"/>
        <end position="399"/>
    </location>
</feature>
<proteinExistence type="predicted"/>
<sequence length="474" mass="52891">MKIRIRLEWLAVIVAAAVLLPLLFFSPVGVANNGDFYRIMLAGGIDFTDPGESYRDKYFGYFHRLYHYGPFSADRYISSQIIPVFIAGIIGRAVNSQTFDIRILSLLYSVLYVAALYIIVKFNKQRSIVFNTVLIAGLALVFLDIGYIAYFNSFFGEAVTVIFMLLTFGLALALPHSDKPSVWLLTAFYLSAVCLVGTKLQNAPIGLLLLLLGLRYWKLRADRAWRWTVGIWSAVLLLATVTMYAAAPSGLKHINLYQTVFFGVLKDSPDPAADLRELGLPEAFKVNAGTNFFQKDTVIKQNDPCILAALEGISHKDVLLYYAKHPDRFLQKLKRAAKNGMSIRPLYLGSYEKEAGKPYGAVSYAYSTWSTFKLKVMPNKLWFIAAFAAAYLAVLAAEYARRGRSVQQRLYLEALFVLALVGMCGFTVPLVGDGEADLGKHLFLFNVCFDMMMVVSVLYVVRIIVKKAGLPRGA</sequence>
<dbReference type="Proteomes" id="UP001285921">
    <property type="component" value="Unassembled WGS sequence"/>
</dbReference>
<evidence type="ECO:0000256" key="1">
    <source>
        <dbReference type="SAM" id="Phobius"/>
    </source>
</evidence>
<comment type="caution">
    <text evidence="2">The sequence shown here is derived from an EMBL/GenBank/DDBJ whole genome shotgun (WGS) entry which is preliminary data.</text>
</comment>
<keyword evidence="3" id="KW-1185">Reference proteome</keyword>
<keyword evidence="1" id="KW-0472">Membrane</keyword>
<keyword evidence="1" id="KW-1133">Transmembrane helix</keyword>
<reference evidence="2 3" key="1">
    <citation type="submission" date="2023-05" db="EMBL/GenBank/DDBJ databases">
        <title>Draft genome of Paenibacillus sp. CCS26.</title>
        <authorList>
            <person name="Akita H."/>
            <person name="Shinto Y."/>
            <person name="Kimura Z."/>
        </authorList>
    </citation>
    <scope>NUCLEOTIDE SEQUENCE [LARGE SCALE GENOMIC DNA]</scope>
    <source>
        <strain evidence="2 3">CCS26</strain>
    </source>
</reference>
<keyword evidence="1" id="KW-0812">Transmembrane</keyword>
<gene>
    <name evidence="2" type="ORF">PghCCS26_21730</name>
</gene>
<feature type="transmembrane region" description="Helical" evidence="1">
    <location>
        <begin position="128"/>
        <end position="147"/>
    </location>
</feature>
<evidence type="ECO:0000313" key="2">
    <source>
        <dbReference type="EMBL" id="GMK45045.1"/>
    </source>
</evidence>